<dbReference type="RefSeq" id="WP_016341125.1">
    <property type="nucleotide sequence ID" value="NC_021284.1"/>
</dbReference>
<dbReference type="HOGENOM" id="CLU_378941_0_0_14"/>
<evidence type="ECO:0000313" key="5">
    <source>
        <dbReference type="Proteomes" id="UP000013963"/>
    </source>
</evidence>
<accession>R4UJZ8</accession>
<reference evidence="4 5" key="1">
    <citation type="journal article" date="2013" name="Genome Biol. Evol.">
        <title>Complete genomes of two dipteran-associated spiroplasmas provided insights into the origin, dynamics, and impacts of viral invasion in spiroplasma.</title>
        <authorList>
            <person name="Ku C."/>
            <person name="Lo W.S."/>
            <person name="Chen L.L."/>
            <person name="Kuo C.H."/>
        </authorList>
    </citation>
    <scope>NUCLEOTIDE SEQUENCE [LARGE SCALE GENOMIC DNA]</scope>
    <source>
        <strain evidence="4">EA-1</strain>
    </source>
</reference>
<evidence type="ECO:0000313" key="4">
    <source>
        <dbReference type="EMBL" id="AGM26485.1"/>
    </source>
</evidence>
<keyword evidence="1" id="KW-0472">Membrane</keyword>
<gene>
    <name evidence="4" type="ORF">SSYRP_v1c08960</name>
</gene>
<dbReference type="Pfam" id="PF13320">
    <property type="entry name" value="GH123_cat"/>
    <property type="match status" value="1"/>
</dbReference>
<feature type="transmembrane region" description="Helical" evidence="1">
    <location>
        <begin position="12"/>
        <end position="34"/>
    </location>
</feature>
<name>R4UJZ8_9MOLU</name>
<evidence type="ECO:0000256" key="1">
    <source>
        <dbReference type="SAM" id="Phobius"/>
    </source>
</evidence>
<dbReference type="STRING" id="1276229.SSYRP_v1c08960"/>
<dbReference type="eggNOG" id="COG3934">
    <property type="taxonomic scope" value="Bacteria"/>
</dbReference>
<dbReference type="KEGG" id="ssyr:SSYRP_v1c08960"/>
<evidence type="ECO:0000259" key="3">
    <source>
        <dbReference type="Pfam" id="PF22680"/>
    </source>
</evidence>
<dbReference type="PROSITE" id="PS51257">
    <property type="entry name" value="PROKAR_LIPOPROTEIN"/>
    <property type="match status" value="1"/>
</dbReference>
<keyword evidence="5" id="KW-1185">Reference proteome</keyword>
<feature type="domain" description="Glycoside hydrolase 123 N-terminal" evidence="3">
    <location>
        <begin position="104"/>
        <end position="218"/>
    </location>
</feature>
<evidence type="ECO:0000259" key="2">
    <source>
        <dbReference type="Pfam" id="PF13320"/>
    </source>
</evidence>
<dbReference type="PATRIC" id="fig|1276229.3.peg.890"/>
<keyword evidence="1" id="KW-0812">Transmembrane</keyword>
<keyword evidence="1" id="KW-1133">Transmembrane helix</keyword>
<dbReference type="AlphaFoldDB" id="R4UJZ8"/>
<protein>
    <submittedName>
        <fullName evidence="4">Uncharacterized protein</fullName>
    </submittedName>
</protein>
<sequence>MKLLSLRNWIQFLLVGIIVPPFVMTVISCTRYGASGNNNSSSEYVDKYNFQYGCSENNIAVDDNNFFHTFYGDAKFNYSAYNLNENNSPVFYGNRDNLFRCSNDNPTLTAWKNEHTNIQLILLNKQELNNYQDLSLSVESVDDEKGITADPVFLTYIKSFPKTAAQNHTIYPGSQYIPDAFGEKTLAKMDFNVQPVWISLFVNQKASTGIHKMKLTLKFSYNDTPQVINRPFEVNVKNYLLDTDDSSSPMNERFGFSATSFPSNPMSYINLDQSDEDILPVDEKDDAPTIGPIPNNMPYYLRAEKRPYLLAHLKALRASNNFYLYGPGWNHQLIQWTGKLKKSGWSDEKYDDYISKEDLNKVLKDQDWEWTFDFNAFDEYLRVVAQLGFTEFLFSAMAPGTFTFFYLKGDDAKQGVQTTFPVELIRSNDGRPGKNFDAYLDFLHSKFIKALSDHWNKIRDLPEFKTPSGEQIHLAESFDEISHEAVKATMDNVKKNDQYGLIDSSVFAGWRFHYDPFNEDDIQNIFLNQYDEIILQYREVVEQFDNLNIYKLRSNIIRRQSLGHTTMLYTSWNNFPAAYLQSDNSEQVWGPLMAFKVGANGYVRWSYDLYDKDYYALREMAGKFESGDDNLVYVGDINGPRYSTRFKSYVEGVQAIHKLKTLMKLYPEEQFNLNRALNGIGFASSTTRDNKYKWYPNKYQLSDIIFEQPGLQYHKTIGEQVYELIYYLNSF</sequence>
<proteinExistence type="predicted"/>
<dbReference type="OrthoDB" id="388467at2"/>
<organism evidence="4 5">
    <name type="scientific">Spiroplasma syrphidicola EA-1</name>
    <dbReference type="NCBI Taxonomy" id="1276229"/>
    <lineage>
        <taxon>Bacteria</taxon>
        <taxon>Bacillati</taxon>
        <taxon>Mycoplasmatota</taxon>
        <taxon>Mollicutes</taxon>
        <taxon>Entomoplasmatales</taxon>
        <taxon>Spiroplasmataceae</taxon>
        <taxon>Spiroplasma</taxon>
    </lineage>
</organism>
<dbReference type="InterPro" id="IPR025150">
    <property type="entry name" value="GH123_cat"/>
</dbReference>
<dbReference type="EMBL" id="CP005078">
    <property type="protein sequence ID" value="AGM26485.1"/>
    <property type="molecule type" value="Genomic_DNA"/>
</dbReference>
<feature type="domain" description="Glycoside hydrolase 123 catalytic" evidence="2">
    <location>
        <begin position="345"/>
        <end position="661"/>
    </location>
</feature>
<dbReference type="Proteomes" id="UP000013963">
    <property type="component" value="Chromosome"/>
</dbReference>
<dbReference type="Pfam" id="PF22680">
    <property type="entry name" value="Glyco_hydro_123_N_2"/>
    <property type="match status" value="1"/>
</dbReference>
<dbReference type="InterPro" id="IPR053850">
    <property type="entry name" value="Glyco_hydro_123_N_2"/>
</dbReference>